<evidence type="ECO:0000313" key="3">
    <source>
        <dbReference type="Proteomes" id="UP001059041"/>
    </source>
</evidence>
<proteinExistence type="predicted"/>
<accession>A0A9W8C4L6</accession>
<keyword evidence="3" id="KW-1185">Reference proteome</keyword>
<protein>
    <submittedName>
        <fullName evidence="2">Uncharacterized protein</fullName>
    </submittedName>
</protein>
<evidence type="ECO:0000313" key="2">
    <source>
        <dbReference type="EMBL" id="KAI7807581.1"/>
    </source>
</evidence>
<gene>
    <name evidence="2" type="ORF">IRJ41_006937</name>
</gene>
<comment type="caution">
    <text evidence="2">The sequence shown here is derived from an EMBL/GenBank/DDBJ whole genome shotgun (WGS) entry which is preliminary data.</text>
</comment>
<dbReference type="Proteomes" id="UP001059041">
    <property type="component" value="Linkage Group LG7"/>
</dbReference>
<feature type="compositionally biased region" description="Polar residues" evidence="1">
    <location>
        <begin position="26"/>
        <end position="40"/>
    </location>
</feature>
<name>A0A9W8C4L6_TRIRA</name>
<evidence type="ECO:0000256" key="1">
    <source>
        <dbReference type="SAM" id="MobiDB-lite"/>
    </source>
</evidence>
<organism evidence="2 3">
    <name type="scientific">Triplophysa rosa</name>
    <name type="common">Cave loach</name>
    <dbReference type="NCBI Taxonomy" id="992332"/>
    <lineage>
        <taxon>Eukaryota</taxon>
        <taxon>Metazoa</taxon>
        <taxon>Chordata</taxon>
        <taxon>Craniata</taxon>
        <taxon>Vertebrata</taxon>
        <taxon>Euteleostomi</taxon>
        <taxon>Actinopterygii</taxon>
        <taxon>Neopterygii</taxon>
        <taxon>Teleostei</taxon>
        <taxon>Ostariophysi</taxon>
        <taxon>Cypriniformes</taxon>
        <taxon>Nemacheilidae</taxon>
        <taxon>Triplophysa</taxon>
    </lineage>
</organism>
<feature type="compositionally biased region" description="Basic and acidic residues" evidence="1">
    <location>
        <begin position="9"/>
        <end position="19"/>
    </location>
</feature>
<reference evidence="2" key="1">
    <citation type="submission" date="2021-02" db="EMBL/GenBank/DDBJ databases">
        <title>Comparative genomics reveals that relaxation of natural selection precedes convergent phenotypic evolution of cavefish.</title>
        <authorList>
            <person name="Peng Z."/>
        </authorList>
    </citation>
    <scope>NUCLEOTIDE SEQUENCE</scope>
    <source>
        <tissue evidence="2">Muscle</tissue>
    </source>
</reference>
<feature type="region of interest" description="Disordered" evidence="1">
    <location>
        <begin position="1"/>
        <end position="40"/>
    </location>
</feature>
<dbReference type="AlphaFoldDB" id="A0A9W8C4L6"/>
<sequence>MRGLIGSTHDQREADRESWQPRQHYRSSVSRQTSEPNRAQVSWPGAIRLECGCLDQTVGRRSGIRQKQDAEARLGECTLMGDNVFSCNR</sequence>
<dbReference type="EMBL" id="JAFHDT010000007">
    <property type="protein sequence ID" value="KAI7807581.1"/>
    <property type="molecule type" value="Genomic_DNA"/>
</dbReference>